<evidence type="ECO:0000313" key="3">
    <source>
        <dbReference type="Proteomes" id="UP001596388"/>
    </source>
</evidence>
<dbReference type="InterPro" id="IPR007560">
    <property type="entry name" value="Restrct_endonuc_IV_Mrr"/>
</dbReference>
<evidence type="ECO:0000259" key="1">
    <source>
        <dbReference type="Pfam" id="PF04471"/>
    </source>
</evidence>
<gene>
    <name evidence="2" type="ORF">ACFQKD_02150</name>
</gene>
<dbReference type="Proteomes" id="UP001596388">
    <property type="component" value="Unassembled WGS sequence"/>
</dbReference>
<protein>
    <submittedName>
        <fullName evidence="2">Restriction endonuclease</fullName>
        <ecNumber evidence="2">3.1.21.-</ecNumber>
    </submittedName>
</protein>
<comment type="caution">
    <text evidence="2">The sequence shown here is derived from an EMBL/GenBank/DDBJ whole genome shotgun (WGS) entry which is preliminary data.</text>
</comment>
<sequence>MRHPADRLAALPDAAFASFAERLGGVWPEYEASASPVTPEGTVELSLVRERSVVHDRADPDRAVVRLCRADIDVDAVNDFAVFAAERGLTFAVLATVGEVDPDATRRARSAPVDVYDGVGIVSLARDAGIAIPGGGGIDADADTDPERESGT</sequence>
<dbReference type="GeneID" id="79270023"/>
<keyword evidence="3" id="KW-1185">Reference proteome</keyword>
<feature type="domain" description="Restriction endonuclease type IV Mrr" evidence="1">
    <location>
        <begin position="57"/>
        <end position="124"/>
    </location>
</feature>
<accession>A0ABD5WT30</accession>
<keyword evidence="2" id="KW-0540">Nuclease</keyword>
<dbReference type="EMBL" id="JBHTAG010000002">
    <property type="protein sequence ID" value="MFC7096093.1"/>
    <property type="molecule type" value="Genomic_DNA"/>
</dbReference>
<dbReference type="Pfam" id="PF04471">
    <property type="entry name" value="Mrr_cat"/>
    <property type="match status" value="1"/>
</dbReference>
<dbReference type="GO" id="GO:0016787">
    <property type="term" value="F:hydrolase activity"/>
    <property type="evidence" value="ECO:0007669"/>
    <property type="project" value="UniProtKB-KW"/>
</dbReference>
<dbReference type="GO" id="GO:0004519">
    <property type="term" value="F:endonuclease activity"/>
    <property type="evidence" value="ECO:0007669"/>
    <property type="project" value="UniProtKB-KW"/>
</dbReference>
<dbReference type="RefSeq" id="WP_276236421.1">
    <property type="nucleotide sequence ID" value="NZ_CP119989.1"/>
</dbReference>
<dbReference type="EC" id="3.1.21.-" evidence="2"/>
<organism evidence="2 3">
    <name type="scientific">Halobaculum marinum</name>
    <dbReference type="NCBI Taxonomy" id="3031996"/>
    <lineage>
        <taxon>Archaea</taxon>
        <taxon>Methanobacteriati</taxon>
        <taxon>Methanobacteriota</taxon>
        <taxon>Stenosarchaea group</taxon>
        <taxon>Halobacteria</taxon>
        <taxon>Halobacteriales</taxon>
        <taxon>Haloferacaceae</taxon>
        <taxon>Halobaculum</taxon>
    </lineage>
</organism>
<keyword evidence="2" id="KW-0378">Hydrolase</keyword>
<proteinExistence type="predicted"/>
<keyword evidence="2" id="KW-0255">Endonuclease</keyword>
<reference evidence="2 3" key="1">
    <citation type="journal article" date="2019" name="Int. J. Syst. Evol. Microbiol.">
        <title>The Global Catalogue of Microorganisms (GCM) 10K type strain sequencing project: providing services to taxonomists for standard genome sequencing and annotation.</title>
        <authorList>
            <consortium name="The Broad Institute Genomics Platform"/>
            <consortium name="The Broad Institute Genome Sequencing Center for Infectious Disease"/>
            <person name="Wu L."/>
            <person name="Ma J."/>
        </authorList>
    </citation>
    <scope>NUCLEOTIDE SEQUENCE [LARGE SCALE GENOMIC DNA]</scope>
    <source>
        <strain evidence="2 3">DT55</strain>
    </source>
</reference>
<name>A0ABD5WT30_9EURY</name>
<evidence type="ECO:0000313" key="2">
    <source>
        <dbReference type="EMBL" id="MFC7096093.1"/>
    </source>
</evidence>
<dbReference type="AlphaFoldDB" id="A0ABD5WT30"/>